<reference evidence="2" key="1">
    <citation type="submission" date="2018-04" db="EMBL/GenBank/DDBJ databases">
        <authorList>
            <person name="Cornet L."/>
        </authorList>
    </citation>
    <scope>NUCLEOTIDE SEQUENCE [LARGE SCALE GENOMIC DNA]</scope>
</reference>
<gene>
    <name evidence="1" type="ORF">DCF25_11865</name>
</gene>
<dbReference type="Proteomes" id="UP000249354">
    <property type="component" value="Unassembled WGS sequence"/>
</dbReference>
<name>A0A2W4U9Q4_9CYAN</name>
<comment type="caution">
    <text evidence="1">The sequence shown here is derived from an EMBL/GenBank/DDBJ whole genome shotgun (WGS) entry which is preliminary data.</text>
</comment>
<evidence type="ECO:0000313" key="2">
    <source>
        <dbReference type="Proteomes" id="UP000249354"/>
    </source>
</evidence>
<dbReference type="AlphaFoldDB" id="A0A2W4U9Q4"/>
<organism evidence="1 2">
    <name type="scientific">Leptolyngbya foveolarum</name>
    <dbReference type="NCBI Taxonomy" id="47253"/>
    <lineage>
        <taxon>Bacteria</taxon>
        <taxon>Bacillati</taxon>
        <taxon>Cyanobacteriota</taxon>
        <taxon>Cyanophyceae</taxon>
        <taxon>Leptolyngbyales</taxon>
        <taxon>Leptolyngbyaceae</taxon>
        <taxon>Leptolyngbya group</taxon>
        <taxon>Leptolyngbya</taxon>
    </lineage>
</organism>
<dbReference type="EMBL" id="QBMC01000074">
    <property type="protein sequence ID" value="PZO16884.1"/>
    <property type="molecule type" value="Genomic_DNA"/>
</dbReference>
<protein>
    <submittedName>
        <fullName evidence="1">Uncharacterized protein</fullName>
    </submittedName>
</protein>
<sequence length="73" mass="8153">MRTYEAIEVNPDSGESYLTILLINVLGKPSGEQVGRFETYDQLFVYAKSKGWLDGDDIGCWCQNCMGAGEMTH</sequence>
<reference evidence="1 2" key="2">
    <citation type="submission" date="2018-06" db="EMBL/GenBank/DDBJ databases">
        <title>Metagenomic assembly of (sub)arctic Cyanobacteria and their associated microbiome from non-axenic cultures.</title>
        <authorList>
            <person name="Baurain D."/>
        </authorList>
    </citation>
    <scope>NUCLEOTIDE SEQUENCE [LARGE SCALE GENOMIC DNA]</scope>
    <source>
        <strain evidence="1">ULC129bin1</strain>
    </source>
</reference>
<proteinExistence type="predicted"/>
<evidence type="ECO:0000313" key="1">
    <source>
        <dbReference type="EMBL" id="PZO16884.1"/>
    </source>
</evidence>
<accession>A0A2W4U9Q4</accession>